<accession>A0A0R1R8S2</accession>
<evidence type="ECO:0000256" key="2">
    <source>
        <dbReference type="ARBA" id="ARBA00022679"/>
    </source>
</evidence>
<evidence type="ECO:0000313" key="4">
    <source>
        <dbReference type="EMBL" id="KRL53366.1"/>
    </source>
</evidence>
<dbReference type="PATRIC" id="fig|1114972.6.peg.1319"/>
<keyword evidence="1" id="KW-0328">Glycosyltransferase</keyword>
<organism evidence="4 5">
    <name type="scientific">Furfurilactobacillus rossiae DSM 15814</name>
    <dbReference type="NCBI Taxonomy" id="1114972"/>
    <lineage>
        <taxon>Bacteria</taxon>
        <taxon>Bacillati</taxon>
        <taxon>Bacillota</taxon>
        <taxon>Bacilli</taxon>
        <taxon>Lactobacillales</taxon>
        <taxon>Lactobacillaceae</taxon>
        <taxon>Furfurilactobacillus</taxon>
    </lineage>
</organism>
<dbReference type="SUPFAM" id="SSF53756">
    <property type="entry name" value="UDP-Glycosyltransferase/glycogen phosphorylase"/>
    <property type="match status" value="1"/>
</dbReference>
<dbReference type="Proteomes" id="UP000051999">
    <property type="component" value="Unassembled WGS sequence"/>
</dbReference>
<feature type="domain" description="Glycosyl transferase family 1" evidence="3">
    <location>
        <begin position="328"/>
        <end position="485"/>
    </location>
</feature>
<sequence length="526" mass="60575">MYYFINASFNEKKSGIEHAEMKRLGMFKDHGEPAKIVTRFFSLTLHDTLAHAGLADSDMVNLFDFFEGTEDLKKTAFTLADLHVKPNLQVLVNDQDEHGFMVRNSERIIQRIKMRAPEYKEVETVWTFDRYGKLVKSEYWDARGFKALEQWHDADGVVNAEQVFNPDGKVVYQTFHMKNQEGKYDNSLYRIMNWHGTNYSFNGEQAMMRFFLDELNKRDGENNVFVVDRTFELAWSVLNMRTRAFKMMHLHSNHLNDPEKIMTATLNYNYEYAIKNLDQWQGVAAPTPQQRTDFIDRWGDQTPVFELPVGIVDNDVLNAPHVKWSDRTPGQIIMVARLSPEKQQDKVIEAYEKVHAKVPAARLDFWGYANGKEGERLNKIVADKKLGDLVTFHDYTLDVGKVYDGAQINVLASRAEGFSLALLEAQSHGVPTVSYDAKYGPQGIIENDRDGYLVELDNVDALADAITKLLKDDRLMQKFSENAYEDAKRFSEDAVWDKWRPVLDDVKAFAEADSRTQADKQQEASK</sequence>
<dbReference type="AlphaFoldDB" id="A0A0R1R8S2"/>
<proteinExistence type="predicted"/>
<evidence type="ECO:0000313" key="5">
    <source>
        <dbReference type="Proteomes" id="UP000051999"/>
    </source>
</evidence>
<dbReference type="eggNOG" id="COG0438">
    <property type="taxonomic scope" value="Bacteria"/>
</dbReference>
<protein>
    <recommendedName>
        <fullName evidence="3">Glycosyl transferase family 1 domain-containing protein</fullName>
    </recommendedName>
</protein>
<dbReference type="Gene3D" id="3.40.50.2000">
    <property type="entry name" value="Glycogen Phosphorylase B"/>
    <property type="match status" value="3"/>
</dbReference>
<dbReference type="RefSeq" id="WP_017261133.1">
    <property type="nucleotide sequence ID" value="NZ_AUAW01000023.1"/>
</dbReference>
<dbReference type="STRING" id="1114972.FD35_GL001301"/>
<dbReference type="PANTHER" id="PTHR12526:SF629">
    <property type="entry name" value="TEICHURONIC ACID BIOSYNTHESIS GLYCOSYLTRANSFERASE TUAH-RELATED"/>
    <property type="match status" value="1"/>
</dbReference>
<keyword evidence="2" id="KW-0808">Transferase</keyword>
<dbReference type="InterPro" id="IPR001296">
    <property type="entry name" value="Glyco_trans_1"/>
</dbReference>
<name>A0A0R1R8S2_9LACO</name>
<keyword evidence="5" id="KW-1185">Reference proteome</keyword>
<reference evidence="4 5" key="1">
    <citation type="journal article" date="2015" name="Genome Announc.">
        <title>Expanding the biotechnology potential of lactobacilli through comparative genomics of 213 strains and associated genera.</title>
        <authorList>
            <person name="Sun Z."/>
            <person name="Harris H.M."/>
            <person name="McCann A."/>
            <person name="Guo C."/>
            <person name="Argimon S."/>
            <person name="Zhang W."/>
            <person name="Yang X."/>
            <person name="Jeffery I.B."/>
            <person name="Cooney J.C."/>
            <person name="Kagawa T.F."/>
            <person name="Liu W."/>
            <person name="Song Y."/>
            <person name="Salvetti E."/>
            <person name="Wrobel A."/>
            <person name="Rasinkangas P."/>
            <person name="Parkhill J."/>
            <person name="Rea M.C."/>
            <person name="O'Sullivan O."/>
            <person name="Ritari J."/>
            <person name="Douillard F.P."/>
            <person name="Paul Ross R."/>
            <person name="Yang R."/>
            <person name="Briner A.E."/>
            <person name="Felis G.E."/>
            <person name="de Vos W.M."/>
            <person name="Barrangou R."/>
            <person name="Klaenhammer T.R."/>
            <person name="Caufield P.W."/>
            <person name="Cui Y."/>
            <person name="Zhang H."/>
            <person name="O'Toole P.W."/>
        </authorList>
    </citation>
    <scope>NUCLEOTIDE SEQUENCE [LARGE SCALE GENOMIC DNA]</scope>
    <source>
        <strain evidence="4 5">DSM 15814</strain>
    </source>
</reference>
<dbReference type="GO" id="GO:0016757">
    <property type="term" value="F:glycosyltransferase activity"/>
    <property type="evidence" value="ECO:0007669"/>
    <property type="project" value="UniProtKB-KW"/>
</dbReference>
<gene>
    <name evidence="4" type="ORF">FD35_GL001301</name>
</gene>
<dbReference type="EMBL" id="AZFF01000020">
    <property type="protein sequence ID" value="KRL53366.1"/>
    <property type="molecule type" value="Genomic_DNA"/>
</dbReference>
<dbReference type="PANTHER" id="PTHR12526">
    <property type="entry name" value="GLYCOSYLTRANSFERASE"/>
    <property type="match status" value="1"/>
</dbReference>
<dbReference type="OrthoDB" id="570545at2"/>
<comment type="caution">
    <text evidence="4">The sequence shown here is derived from an EMBL/GenBank/DDBJ whole genome shotgun (WGS) entry which is preliminary data.</text>
</comment>
<evidence type="ECO:0000256" key="1">
    <source>
        <dbReference type="ARBA" id="ARBA00022676"/>
    </source>
</evidence>
<dbReference type="Pfam" id="PF00534">
    <property type="entry name" value="Glycos_transf_1"/>
    <property type="match status" value="1"/>
</dbReference>
<evidence type="ECO:0000259" key="3">
    <source>
        <dbReference type="Pfam" id="PF00534"/>
    </source>
</evidence>